<reference evidence="14 15" key="1">
    <citation type="submission" date="2018-06" db="EMBL/GenBank/DDBJ databases">
        <authorList>
            <consortium name="Pathogen Informatics"/>
            <person name="Doyle S."/>
        </authorList>
    </citation>
    <scope>NUCLEOTIDE SEQUENCE [LARGE SCALE GENOMIC DNA]</scope>
    <source>
        <strain evidence="14 15">NCTC13149</strain>
    </source>
</reference>
<organism evidence="14 15">
    <name type="scientific">Peptoniphilus lacrimalis</name>
    <dbReference type="NCBI Taxonomy" id="33031"/>
    <lineage>
        <taxon>Bacteria</taxon>
        <taxon>Bacillati</taxon>
        <taxon>Bacillota</taxon>
        <taxon>Tissierellia</taxon>
        <taxon>Tissierellales</taxon>
        <taxon>Peptoniphilaceae</taxon>
        <taxon>Peptoniphilus</taxon>
    </lineage>
</organism>
<dbReference type="NCBIfam" id="NF033483">
    <property type="entry name" value="PknB_PASTA_kin"/>
    <property type="match status" value="1"/>
</dbReference>
<evidence type="ECO:0000256" key="11">
    <source>
        <dbReference type="SAM" id="Phobius"/>
    </source>
</evidence>
<dbReference type="EC" id="2.7.11.1" evidence="1"/>
<dbReference type="Pfam" id="PF03793">
    <property type="entry name" value="PASTA"/>
    <property type="match status" value="3"/>
</dbReference>
<dbReference type="SMART" id="SM00740">
    <property type="entry name" value="PASTA"/>
    <property type="match status" value="3"/>
</dbReference>
<dbReference type="Gene3D" id="3.30.10.20">
    <property type="match status" value="3"/>
</dbReference>
<dbReference type="PANTHER" id="PTHR43289">
    <property type="entry name" value="MITOGEN-ACTIVATED PROTEIN KINASE KINASE KINASE 20-RELATED"/>
    <property type="match status" value="1"/>
</dbReference>
<dbReference type="InterPro" id="IPR017441">
    <property type="entry name" value="Protein_kinase_ATP_BS"/>
</dbReference>
<evidence type="ECO:0000256" key="10">
    <source>
        <dbReference type="SAM" id="MobiDB-lite"/>
    </source>
</evidence>
<dbReference type="CDD" id="cd06577">
    <property type="entry name" value="PASTA_pknB"/>
    <property type="match status" value="3"/>
</dbReference>
<dbReference type="FunFam" id="1.10.510.10:FF:000021">
    <property type="entry name" value="Serine/threonine protein kinase"/>
    <property type="match status" value="1"/>
</dbReference>
<keyword evidence="11" id="KW-0812">Transmembrane</keyword>
<dbReference type="GO" id="GO:0005524">
    <property type="term" value="F:ATP binding"/>
    <property type="evidence" value="ECO:0007669"/>
    <property type="project" value="UniProtKB-UniRule"/>
</dbReference>
<keyword evidence="11" id="KW-0472">Membrane</keyword>
<evidence type="ECO:0000256" key="8">
    <source>
        <dbReference type="ARBA" id="ARBA00048679"/>
    </source>
</evidence>
<evidence type="ECO:0000256" key="1">
    <source>
        <dbReference type="ARBA" id="ARBA00012513"/>
    </source>
</evidence>
<proteinExistence type="predicted"/>
<evidence type="ECO:0000259" key="12">
    <source>
        <dbReference type="PROSITE" id="PS50011"/>
    </source>
</evidence>
<dbReference type="Pfam" id="PF00069">
    <property type="entry name" value="Pkinase"/>
    <property type="match status" value="1"/>
</dbReference>
<feature type="binding site" evidence="9">
    <location>
        <position position="39"/>
    </location>
    <ligand>
        <name>ATP</name>
        <dbReference type="ChEBI" id="CHEBI:30616"/>
    </ligand>
</feature>
<evidence type="ECO:0000256" key="7">
    <source>
        <dbReference type="ARBA" id="ARBA00047899"/>
    </source>
</evidence>
<keyword evidence="5 14" id="KW-0418">Kinase</keyword>
<dbReference type="InterPro" id="IPR008271">
    <property type="entry name" value="Ser/Thr_kinase_AS"/>
</dbReference>
<feature type="domain" description="Protein kinase" evidence="12">
    <location>
        <begin position="10"/>
        <end position="274"/>
    </location>
</feature>
<dbReference type="Gene3D" id="3.30.200.20">
    <property type="entry name" value="Phosphorylase Kinase, domain 1"/>
    <property type="match status" value="1"/>
</dbReference>
<dbReference type="Proteomes" id="UP000255517">
    <property type="component" value="Unassembled WGS sequence"/>
</dbReference>
<name>A0A379C4Q2_9FIRM</name>
<evidence type="ECO:0000256" key="5">
    <source>
        <dbReference type="ARBA" id="ARBA00022777"/>
    </source>
</evidence>
<feature type="transmembrane region" description="Helical" evidence="11">
    <location>
        <begin position="334"/>
        <end position="355"/>
    </location>
</feature>
<evidence type="ECO:0000313" key="14">
    <source>
        <dbReference type="EMBL" id="SUB57091.1"/>
    </source>
</evidence>
<dbReference type="PROSITE" id="PS51178">
    <property type="entry name" value="PASTA"/>
    <property type="match status" value="3"/>
</dbReference>
<dbReference type="EMBL" id="UGSZ01000001">
    <property type="protein sequence ID" value="SUB57091.1"/>
    <property type="molecule type" value="Genomic_DNA"/>
</dbReference>
<keyword evidence="6 9" id="KW-0067">ATP-binding</keyword>
<evidence type="ECO:0000313" key="15">
    <source>
        <dbReference type="Proteomes" id="UP000255517"/>
    </source>
</evidence>
<evidence type="ECO:0000256" key="2">
    <source>
        <dbReference type="ARBA" id="ARBA00022527"/>
    </source>
</evidence>
<feature type="domain" description="PASTA" evidence="13">
    <location>
        <begin position="434"/>
        <end position="501"/>
    </location>
</feature>
<dbReference type="PANTHER" id="PTHR43289:SF34">
    <property type="entry name" value="SERINE_THREONINE-PROTEIN KINASE YBDM-RELATED"/>
    <property type="match status" value="1"/>
</dbReference>
<dbReference type="CDD" id="cd14014">
    <property type="entry name" value="STKc_PknB_like"/>
    <property type="match status" value="1"/>
</dbReference>
<dbReference type="InterPro" id="IPR000719">
    <property type="entry name" value="Prot_kinase_dom"/>
</dbReference>
<dbReference type="PROSITE" id="PS50011">
    <property type="entry name" value="PROTEIN_KINASE_DOM"/>
    <property type="match status" value="1"/>
</dbReference>
<evidence type="ECO:0000256" key="4">
    <source>
        <dbReference type="ARBA" id="ARBA00022741"/>
    </source>
</evidence>
<comment type="catalytic activity">
    <reaction evidence="8">
        <text>L-seryl-[protein] + ATP = O-phospho-L-seryl-[protein] + ADP + H(+)</text>
        <dbReference type="Rhea" id="RHEA:17989"/>
        <dbReference type="Rhea" id="RHEA-COMP:9863"/>
        <dbReference type="Rhea" id="RHEA-COMP:11604"/>
        <dbReference type="ChEBI" id="CHEBI:15378"/>
        <dbReference type="ChEBI" id="CHEBI:29999"/>
        <dbReference type="ChEBI" id="CHEBI:30616"/>
        <dbReference type="ChEBI" id="CHEBI:83421"/>
        <dbReference type="ChEBI" id="CHEBI:456216"/>
        <dbReference type="EC" id="2.7.11.1"/>
    </reaction>
</comment>
<evidence type="ECO:0000256" key="9">
    <source>
        <dbReference type="PROSITE-ProRule" id="PRU10141"/>
    </source>
</evidence>
<dbReference type="RefSeq" id="WP_019034546.1">
    <property type="nucleotide sequence ID" value="NZ_JBBNGY010000002.1"/>
</dbReference>
<feature type="domain" description="PASTA" evidence="13">
    <location>
        <begin position="367"/>
        <end position="433"/>
    </location>
</feature>
<dbReference type="SUPFAM" id="SSF56112">
    <property type="entry name" value="Protein kinase-like (PK-like)"/>
    <property type="match status" value="1"/>
</dbReference>
<feature type="domain" description="PASTA" evidence="13">
    <location>
        <begin position="505"/>
        <end position="571"/>
    </location>
</feature>
<keyword evidence="11" id="KW-1133">Transmembrane helix</keyword>
<keyword evidence="3 14" id="KW-0808">Transferase</keyword>
<dbReference type="OrthoDB" id="9788659at2"/>
<dbReference type="STRING" id="1122949.GCA_000378725_00650"/>
<dbReference type="SMART" id="SM00220">
    <property type="entry name" value="S_TKc"/>
    <property type="match status" value="1"/>
</dbReference>
<evidence type="ECO:0000259" key="13">
    <source>
        <dbReference type="PROSITE" id="PS51178"/>
    </source>
</evidence>
<accession>A0A379C4Q2</accession>
<dbReference type="InterPro" id="IPR011009">
    <property type="entry name" value="Kinase-like_dom_sf"/>
</dbReference>
<dbReference type="InterPro" id="IPR005543">
    <property type="entry name" value="PASTA_dom"/>
</dbReference>
<keyword evidence="2" id="KW-0723">Serine/threonine-protein kinase</keyword>
<sequence>MISKVLGKRYEILEKIGTGGMGNVYKAHDRRLDRIVAIKILKLEYNDDSNFIRKFKRESLAAASISHPNIVSIFDVGSETIDDDVVHYIVMEYIDGKTLKELINEDGKLPEKRALNYALQIAEALKMAHSKHIVHRDIKSQNIMVTKDDRVKVTDFGIARVADNTTVTATNAVMGSVHYFSPEQARGAKVDNRSDIYSMGIVLYEMLTGTLPFDADNPVSVALMQVQTNMPRPSDKVKSLSPGVDDLVLKMTRKDPNKRYKDVYDLIKDIKSILVNGRVIEPLSNYQKEDLDATVIENPIYKPSNEKRYINRSSRDFPKDKEVIKKERKKKNSAAPAILGVFCAIIIIFLLAKVAPKAIAGLNNRDKVQEVELVDVVGALKGEAEAKLDSQGLKYKITTTEDSSKKSEEVISQDPAAGTIVEKGSTINLVINSLPDDVEIPQMKNYTLELAEDKLNNLGLAVGEVEYIFDEEIENEKIIYTEPQAGEKVARGAKVKIFISKGKDDEPVKIPSSYKGLSPEAPKAALEKLGLIVKIEEGYSGDVGKGEIYKIDPEQGTELAKGSTVTLYVSKGPQTEDIVDESEESDSNKGNREEQDSENNSSNSDVKTYSYKIKVPDDGKTHNIKAYRVKNSKGEEVNQDPIWNYNRDPGSTDNIKLIGKGVYEIYIDDQYVGQEVVK</sequence>
<protein>
    <recommendedName>
        <fullName evidence="1">non-specific serine/threonine protein kinase</fullName>
        <ecNumber evidence="1">2.7.11.1</ecNumber>
    </recommendedName>
</protein>
<dbReference type="FunFam" id="3.30.200.20:FF:000035">
    <property type="entry name" value="Serine/threonine protein kinase Stk1"/>
    <property type="match status" value="1"/>
</dbReference>
<keyword evidence="4 9" id="KW-0547">Nucleotide-binding</keyword>
<evidence type="ECO:0000256" key="3">
    <source>
        <dbReference type="ARBA" id="ARBA00022679"/>
    </source>
</evidence>
<evidence type="ECO:0000256" key="6">
    <source>
        <dbReference type="ARBA" id="ARBA00022840"/>
    </source>
</evidence>
<dbReference type="GO" id="GO:0004674">
    <property type="term" value="F:protein serine/threonine kinase activity"/>
    <property type="evidence" value="ECO:0007669"/>
    <property type="project" value="UniProtKB-KW"/>
</dbReference>
<dbReference type="PROSITE" id="PS00108">
    <property type="entry name" value="PROTEIN_KINASE_ST"/>
    <property type="match status" value="1"/>
</dbReference>
<dbReference type="Gene3D" id="1.10.510.10">
    <property type="entry name" value="Transferase(Phosphotransferase) domain 1"/>
    <property type="match status" value="1"/>
</dbReference>
<dbReference type="GO" id="GO:0106310">
    <property type="term" value="F:protein serine kinase activity"/>
    <property type="evidence" value="ECO:0007669"/>
    <property type="project" value="RHEA"/>
</dbReference>
<feature type="region of interest" description="Disordered" evidence="10">
    <location>
        <begin position="570"/>
        <end position="610"/>
    </location>
</feature>
<gene>
    <name evidence="14" type="primary">prkC</name>
    <name evidence="14" type="ORF">NCTC13149_00907</name>
</gene>
<comment type="catalytic activity">
    <reaction evidence="7">
        <text>L-threonyl-[protein] + ATP = O-phospho-L-threonyl-[protein] + ADP + H(+)</text>
        <dbReference type="Rhea" id="RHEA:46608"/>
        <dbReference type="Rhea" id="RHEA-COMP:11060"/>
        <dbReference type="Rhea" id="RHEA-COMP:11605"/>
        <dbReference type="ChEBI" id="CHEBI:15378"/>
        <dbReference type="ChEBI" id="CHEBI:30013"/>
        <dbReference type="ChEBI" id="CHEBI:30616"/>
        <dbReference type="ChEBI" id="CHEBI:61977"/>
        <dbReference type="ChEBI" id="CHEBI:456216"/>
        <dbReference type="EC" id="2.7.11.1"/>
    </reaction>
</comment>
<dbReference type="PROSITE" id="PS00107">
    <property type="entry name" value="PROTEIN_KINASE_ATP"/>
    <property type="match status" value="1"/>
</dbReference>
<dbReference type="AlphaFoldDB" id="A0A379C4Q2"/>